<dbReference type="InterPro" id="IPR015111">
    <property type="entry name" value="Regulatory_HutP"/>
</dbReference>
<evidence type="ECO:0000256" key="4">
    <source>
        <dbReference type="ARBA" id="ARBA00022884"/>
    </source>
</evidence>
<organism evidence="7">
    <name type="scientific">Rhodopseudomonas palustris (strain BisB18)</name>
    <dbReference type="NCBI Taxonomy" id="316056"/>
    <lineage>
        <taxon>Bacteria</taxon>
        <taxon>Pseudomonadati</taxon>
        <taxon>Pseudomonadota</taxon>
        <taxon>Alphaproteobacteria</taxon>
        <taxon>Hyphomicrobiales</taxon>
        <taxon>Nitrobacteraceae</taxon>
        <taxon>Rhodopseudomonas</taxon>
    </lineage>
</organism>
<evidence type="ECO:0000256" key="6">
    <source>
        <dbReference type="ARBA" id="ARBA00023163"/>
    </source>
</evidence>
<dbReference type="HOGENOM" id="CLU_126946_0_0_5"/>
<accession>Q21AF3</accession>
<dbReference type="STRING" id="316056.RPC_1069"/>
<evidence type="ECO:0000256" key="2">
    <source>
        <dbReference type="ARBA" id="ARBA00009992"/>
    </source>
</evidence>
<evidence type="ECO:0000313" key="7">
    <source>
        <dbReference type="EMBL" id="ABD86633.1"/>
    </source>
</evidence>
<dbReference type="Pfam" id="PF09021">
    <property type="entry name" value="HutP"/>
    <property type="match status" value="1"/>
</dbReference>
<evidence type="ECO:0000256" key="5">
    <source>
        <dbReference type="ARBA" id="ARBA00023015"/>
    </source>
</evidence>
<dbReference type="eggNOG" id="ENOG5032R90">
    <property type="taxonomic scope" value="Bacteria"/>
</dbReference>
<dbReference type="SUPFAM" id="SSF111064">
    <property type="entry name" value="Hut operon positive regulatory protein HutP"/>
    <property type="match status" value="1"/>
</dbReference>
<keyword evidence="4" id="KW-0694">RNA-binding</keyword>
<dbReference type="OrthoDB" id="1724774at2"/>
<protein>
    <recommendedName>
        <fullName evidence="3">Hut operon positive regulatory protein</fullName>
    </recommendedName>
</protein>
<keyword evidence="5" id="KW-0805">Transcription regulation</keyword>
<comment type="similarity">
    <text evidence="2">Belongs to the HutP family.</text>
</comment>
<evidence type="ECO:0000256" key="3">
    <source>
        <dbReference type="ARBA" id="ARBA00019377"/>
    </source>
</evidence>
<dbReference type="AlphaFoldDB" id="Q21AF3"/>
<dbReference type="InterPro" id="IPR036482">
    <property type="entry name" value="Regulatory_HutP_sf"/>
</dbReference>
<name>Q21AF3_RHOPB</name>
<evidence type="ECO:0000256" key="1">
    <source>
        <dbReference type="ARBA" id="ARBA00002945"/>
    </source>
</evidence>
<gene>
    <name evidence="7" type="ordered locus">RPC_1069</name>
</gene>
<keyword evidence="6" id="KW-0804">Transcription</keyword>
<dbReference type="GO" id="GO:0003723">
    <property type="term" value="F:RNA binding"/>
    <property type="evidence" value="ECO:0007669"/>
    <property type="project" value="UniProtKB-KW"/>
</dbReference>
<reference evidence="7" key="1">
    <citation type="submission" date="2006-03" db="EMBL/GenBank/DDBJ databases">
        <title>Complete sequence of Rhodopseudomonas palustris BisB18.</title>
        <authorList>
            <consortium name="US DOE Joint Genome Institute"/>
            <person name="Copeland A."/>
            <person name="Lucas S."/>
            <person name="Lapidus A."/>
            <person name="Barry K."/>
            <person name="Detter J.C."/>
            <person name="Glavina del Rio T."/>
            <person name="Hammon N."/>
            <person name="Israni S."/>
            <person name="Dalin E."/>
            <person name="Tice H."/>
            <person name="Pitluck S."/>
            <person name="Chain P."/>
            <person name="Malfatti S."/>
            <person name="Shin M."/>
            <person name="Vergez L."/>
            <person name="Schmutz J."/>
            <person name="Larimer F."/>
            <person name="Land M."/>
            <person name="Hauser L."/>
            <person name="Pelletier D.A."/>
            <person name="Kyrpides N."/>
            <person name="Anderson I."/>
            <person name="Oda Y."/>
            <person name="Harwood C.S."/>
            <person name="Richardson P."/>
        </authorList>
    </citation>
    <scope>NUCLEOTIDE SEQUENCE [LARGE SCALE GENOMIC DNA]</scope>
    <source>
        <strain evidence="7">BisB18</strain>
    </source>
</reference>
<dbReference type="Gene3D" id="3.40.1510.10">
    <property type="entry name" value="Hut operon regulatory protein HutP"/>
    <property type="match status" value="1"/>
</dbReference>
<proteinExistence type="inferred from homology"/>
<comment type="function">
    <text evidence="1">Antiterminator that binds to cis-acting regulatory sequences on the mRNA in the presence of histidine, thereby suppressing transcription termination and activating the hut operon for histidine utilization.</text>
</comment>
<dbReference type="CDD" id="cd11640">
    <property type="entry name" value="HutP"/>
    <property type="match status" value="1"/>
</dbReference>
<sequence length="163" mass="17595">MRWHPFDGLATSRPVSSTQGTALVQLELTASRIGKVAIMLAMTSNEEEAGFKEKIAAETNYKLSVMWVSGRKTEINKTFPRAILNAALRNQTVENRPGATHALIHAGLEALNGLVPSVPGDSSLKVKVVILADAHWVVVAAYGESAFLPETNHERVGLGVMHL</sequence>
<dbReference type="KEGG" id="rpc:RPC_1069"/>
<dbReference type="EMBL" id="CP000301">
    <property type="protein sequence ID" value="ABD86633.1"/>
    <property type="molecule type" value="Genomic_DNA"/>
</dbReference>